<dbReference type="Pfam" id="PF03994">
    <property type="entry name" value="DUF350"/>
    <property type="match status" value="2"/>
</dbReference>
<evidence type="ECO:0000256" key="4">
    <source>
        <dbReference type="ARBA" id="ARBA00022692"/>
    </source>
</evidence>
<evidence type="ECO:0000256" key="2">
    <source>
        <dbReference type="ARBA" id="ARBA00005779"/>
    </source>
</evidence>
<dbReference type="InterPro" id="IPR007140">
    <property type="entry name" value="DUF350"/>
</dbReference>
<evidence type="ECO:0000313" key="9">
    <source>
        <dbReference type="Proteomes" id="UP000037600"/>
    </source>
</evidence>
<feature type="transmembrane region" description="Helical" evidence="7">
    <location>
        <begin position="233"/>
        <end position="257"/>
    </location>
</feature>
<evidence type="ECO:0000313" key="8">
    <source>
        <dbReference type="EMBL" id="KMT64009.1"/>
    </source>
</evidence>
<accession>A0A0J8GRU3</accession>
<dbReference type="AlphaFoldDB" id="A0A0J8GRU3"/>
<dbReference type="PATRIC" id="fig|1513271.3.peg.3414"/>
<dbReference type="PANTHER" id="PTHR40043:SF1">
    <property type="entry name" value="UPF0719 INNER MEMBRANE PROTEIN YJFL"/>
    <property type="match status" value="1"/>
</dbReference>
<keyword evidence="5 7" id="KW-1133">Transmembrane helix</keyword>
<evidence type="ECO:0000256" key="1">
    <source>
        <dbReference type="ARBA" id="ARBA00004651"/>
    </source>
</evidence>
<evidence type="ECO:0000256" key="7">
    <source>
        <dbReference type="SAM" id="Phobius"/>
    </source>
</evidence>
<gene>
    <name evidence="8" type="ORF">XM47_16590</name>
</gene>
<feature type="transmembrane region" description="Helical" evidence="7">
    <location>
        <begin position="14"/>
        <end position="34"/>
    </location>
</feature>
<keyword evidence="6 7" id="KW-0472">Membrane</keyword>
<feature type="transmembrane region" description="Helical" evidence="7">
    <location>
        <begin position="208"/>
        <end position="227"/>
    </location>
</feature>
<dbReference type="GO" id="GO:0005886">
    <property type="term" value="C:plasma membrane"/>
    <property type="evidence" value="ECO:0007669"/>
    <property type="project" value="UniProtKB-SubCell"/>
</dbReference>
<keyword evidence="3" id="KW-1003">Cell membrane</keyword>
<dbReference type="OrthoDB" id="6397734at2"/>
<reference evidence="8 9" key="1">
    <citation type="submission" date="2015-04" db="EMBL/GenBank/DDBJ databases">
        <title>Draft Genome Sequence of the Novel Agar-Digesting Marine Bacterium Q1.</title>
        <authorList>
            <person name="Li Y."/>
            <person name="Li D."/>
            <person name="Chen G."/>
            <person name="Du Z."/>
        </authorList>
    </citation>
    <scope>NUCLEOTIDE SEQUENCE [LARGE SCALE GENOMIC DNA]</scope>
    <source>
        <strain evidence="8 9">Q1</strain>
    </source>
</reference>
<comment type="caution">
    <text evidence="8">The sequence shown here is derived from an EMBL/GenBank/DDBJ whole genome shotgun (WGS) entry which is preliminary data.</text>
</comment>
<feature type="transmembrane region" description="Helical" evidence="7">
    <location>
        <begin position="156"/>
        <end position="176"/>
    </location>
</feature>
<dbReference type="EMBL" id="LAZL01000034">
    <property type="protein sequence ID" value="KMT64009.1"/>
    <property type="molecule type" value="Genomic_DNA"/>
</dbReference>
<keyword evidence="9" id="KW-1185">Reference proteome</keyword>
<comment type="subcellular location">
    <subcellularLocation>
        <location evidence="1">Cell membrane</location>
        <topology evidence="1">Multi-pass membrane protein</topology>
    </subcellularLocation>
</comment>
<dbReference type="RefSeq" id="WP_048695032.1">
    <property type="nucleotide sequence ID" value="NZ_KQ130505.1"/>
</dbReference>
<comment type="similarity">
    <text evidence="2">Belongs to the UPF0719 family.</text>
</comment>
<dbReference type="STRING" id="1513271.XM47_16590"/>
<dbReference type="Proteomes" id="UP000037600">
    <property type="component" value="Unassembled WGS sequence"/>
</dbReference>
<evidence type="ECO:0000256" key="6">
    <source>
        <dbReference type="ARBA" id="ARBA00023136"/>
    </source>
</evidence>
<keyword evidence="4 7" id="KW-0812">Transmembrane</keyword>
<evidence type="ECO:0000256" key="5">
    <source>
        <dbReference type="ARBA" id="ARBA00022989"/>
    </source>
</evidence>
<dbReference type="PANTHER" id="PTHR40043">
    <property type="entry name" value="UPF0719 INNER MEMBRANE PROTEIN YJFL"/>
    <property type="match status" value="1"/>
</dbReference>
<name>A0A0J8GRU3_9ALTE</name>
<feature type="transmembrane region" description="Helical" evidence="7">
    <location>
        <begin position="87"/>
        <end position="107"/>
    </location>
</feature>
<feature type="transmembrane region" description="Helical" evidence="7">
    <location>
        <begin position="127"/>
        <end position="150"/>
    </location>
</feature>
<proteinExistence type="inferred from homology"/>
<sequence length="300" mass="32317">MNSFNVFSYIKPELLSLLAIDLVIAIALLSAMRVVSGMWAKVNTTEELSHKDNFAFGISMAGSIFAMGIVLTGAITGETANSYIVEAIGVATYGIVGLILIKVGRFIHDKVSLNQINKVEEIRNENVSVAIVDAAAVIATAIIIRAVLLWVEGINIYTFAAILMGFAVSQTILVVVTRLREHNYAKHNQDASFQDALKGGQIALAIRHAGHMVATALAVKAASYFLIYQPTAIVMNVIGWFAISIAMAFIIFILNRIARKIILMGIDTTVEVDQQHNIGVAAAEFAIIVSIALILTSLMA</sequence>
<evidence type="ECO:0000256" key="3">
    <source>
        <dbReference type="ARBA" id="ARBA00022475"/>
    </source>
</evidence>
<organism evidence="8 9">
    <name type="scientific">Catenovulum maritimum</name>
    <dbReference type="NCBI Taxonomy" id="1513271"/>
    <lineage>
        <taxon>Bacteria</taxon>
        <taxon>Pseudomonadati</taxon>
        <taxon>Pseudomonadota</taxon>
        <taxon>Gammaproteobacteria</taxon>
        <taxon>Alteromonadales</taxon>
        <taxon>Alteromonadaceae</taxon>
        <taxon>Catenovulum</taxon>
    </lineage>
</organism>
<feature type="transmembrane region" description="Helical" evidence="7">
    <location>
        <begin position="54"/>
        <end position="75"/>
    </location>
</feature>
<protein>
    <submittedName>
        <fullName evidence="8">ATP synthase F0 subunit A</fullName>
    </submittedName>
</protein>
<feature type="transmembrane region" description="Helical" evidence="7">
    <location>
        <begin position="278"/>
        <end position="299"/>
    </location>
</feature>